<gene>
    <name evidence="4" type="ORF">HMPREF0322_01952</name>
</gene>
<dbReference type="AlphaFoldDB" id="G9XLW6"/>
<feature type="region of interest" description="Disordered" evidence="1">
    <location>
        <begin position="32"/>
        <end position="61"/>
    </location>
</feature>
<dbReference type="GO" id="GO:0010181">
    <property type="term" value="F:FMN binding"/>
    <property type="evidence" value="ECO:0007669"/>
    <property type="project" value="InterPro"/>
</dbReference>
<dbReference type="Proteomes" id="UP000004416">
    <property type="component" value="Unassembled WGS sequence"/>
</dbReference>
<evidence type="ECO:0000256" key="1">
    <source>
        <dbReference type="SAM" id="MobiDB-lite"/>
    </source>
</evidence>
<keyword evidence="2" id="KW-0732">Signal</keyword>
<reference evidence="4 5" key="1">
    <citation type="submission" date="2011-08" db="EMBL/GenBank/DDBJ databases">
        <authorList>
            <person name="Weinstock G."/>
            <person name="Sodergren E."/>
            <person name="Clifton S."/>
            <person name="Fulton L."/>
            <person name="Fulton B."/>
            <person name="Courtney L."/>
            <person name="Fronick C."/>
            <person name="Harrison M."/>
            <person name="Strong C."/>
            <person name="Farmer C."/>
            <person name="Delahaunty K."/>
            <person name="Markovic C."/>
            <person name="Hall O."/>
            <person name="Minx P."/>
            <person name="Tomlinson C."/>
            <person name="Mitreva M."/>
            <person name="Hou S."/>
            <person name="Chen J."/>
            <person name="Wollam A."/>
            <person name="Pepin K.H."/>
            <person name="Johnson M."/>
            <person name="Bhonagiri V."/>
            <person name="Zhang X."/>
            <person name="Suruliraj S."/>
            <person name="Warren W."/>
            <person name="Chinwalla A."/>
            <person name="Mardis E.R."/>
            <person name="Wilson R.K."/>
        </authorList>
    </citation>
    <scope>NUCLEOTIDE SEQUENCE [LARGE SCALE GENOMIC DNA]</scope>
    <source>
        <strain evidence="4 5">DP7</strain>
    </source>
</reference>
<dbReference type="GO" id="GO:0016020">
    <property type="term" value="C:membrane"/>
    <property type="evidence" value="ECO:0007669"/>
    <property type="project" value="InterPro"/>
</dbReference>
<dbReference type="InterPro" id="IPR007329">
    <property type="entry name" value="FMN-bd"/>
</dbReference>
<comment type="caution">
    <text evidence="4">The sequence shown here is derived from an EMBL/GenBank/DDBJ whole genome shotgun (WGS) entry which is preliminary data.</text>
</comment>
<proteinExistence type="predicted"/>
<evidence type="ECO:0000259" key="3">
    <source>
        <dbReference type="SMART" id="SM00900"/>
    </source>
</evidence>
<dbReference type="Gene3D" id="3.90.1010.20">
    <property type="match status" value="1"/>
</dbReference>
<dbReference type="PATRIC" id="fig|537010.4.peg.1826"/>
<dbReference type="Pfam" id="PF04205">
    <property type="entry name" value="FMN_bind"/>
    <property type="match status" value="1"/>
</dbReference>
<feature type="domain" description="FMN-binding" evidence="3">
    <location>
        <begin position="72"/>
        <end position="146"/>
    </location>
</feature>
<dbReference type="PROSITE" id="PS51257">
    <property type="entry name" value="PROKAR_LIPOPROTEIN"/>
    <property type="match status" value="1"/>
</dbReference>
<sequence>MMKRNGWKAAALSLSLIALLWMGTGCGASSTAQKEAAGQKEGSGQTEDAGSKKGTADTVSYKDGTYEGVGQGIHGEVKVSVTVAGGKLSEVKVIEHQETEGVGSVAAEILPGKILEAQGTEVETVSGATVTSAAIMDGVEKALEQAK</sequence>
<dbReference type="HOGENOM" id="CLU_096350_1_1_9"/>
<dbReference type="SMART" id="SM00900">
    <property type="entry name" value="FMN_bind"/>
    <property type="match status" value="1"/>
</dbReference>
<dbReference type="RefSeq" id="WP_005811370.1">
    <property type="nucleotide sequence ID" value="NZ_JH414462.1"/>
</dbReference>
<organism evidence="4 5">
    <name type="scientific">Desulfitobacterium hafniense DP7</name>
    <dbReference type="NCBI Taxonomy" id="537010"/>
    <lineage>
        <taxon>Bacteria</taxon>
        <taxon>Bacillati</taxon>
        <taxon>Bacillota</taxon>
        <taxon>Clostridia</taxon>
        <taxon>Eubacteriales</taxon>
        <taxon>Desulfitobacteriaceae</taxon>
        <taxon>Desulfitobacterium</taxon>
    </lineage>
</organism>
<dbReference type="EMBL" id="AFZX01000043">
    <property type="protein sequence ID" value="EHL07392.1"/>
    <property type="molecule type" value="Genomic_DNA"/>
</dbReference>
<accession>G9XLW6</accession>
<name>G9XLW6_DESHA</name>
<evidence type="ECO:0000256" key="2">
    <source>
        <dbReference type="SAM" id="SignalP"/>
    </source>
</evidence>
<feature type="signal peptide" evidence="2">
    <location>
        <begin position="1"/>
        <end position="27"/>
    </location>
</feature>
<protein>
    <submittedName>
        <fullName evidence="4">FMN-binding domain protein</fullName>
    </submittedName>
</protein>
<feature type="chain" id="PRO_5003528294" evidence="2">
    <location>
        <begin position="28"/>
        <end position="147"/>
    </location>
</feature>
<evidence type="ECO:0000313" key="4">
    <source>
        <dbReference type="EMBL" id="EHL07392.1"/>
    </source>
</evidence>
<evidence type="ECO:0000313" key="5">
    <source>
        <dbReference type="Proteomes" id="UP000004416"/>
    </source>
</evidence>